<name>G4Q356_ACIIR</name>
<dbReference type="GO" id="GO:0016279">
    <property type="term" value="F:protein-lysine N-methyltransferase activity"/>
    <property type="evidence" value="ECO:0007669"/>
    <property type="project" value="RHEA"/>
</dbReference>
<dbReference type="Pfam" id="PF06325">
    <property type="entry name" value="PrmA"/>
    <property type="match status" value="1"/>
</dbReference>
<dbReference type="eggNOG" id="COG2264">
    <property type="taxonomic scope" value="Bacteria"/>
</dbReference>
<comment type="similarity">
    <text evidence="1 6">Belongs to the methyltransferase superfamily. PrmA family.</text>
</comment>
<dbReference type="SUPFAM" id="SSF53335">
    <property type="entry name" value="S-adenosyl-L-methionine-dependent methyltransferases"/>
    <property type="match status" value="1"/>
</dbReference>
<feature type="binding site" evidence="6">
    <location>
        <position position="165"/>
    </location>
    <ligand>
        <name>S-adenosyl-L-methionine</name>
        <dbReference type="ChEBI" id="CHEBI:59789"/>
    </ligand>
</feature>
<dbReference type="PATRIC" id="fig|568816.4.peg.1600"/>
<evidence type="ECO:0000256" key="1">
    <source>
        <dbReference type="ARBA" id="ARBA00009741"/>
    </source>
</evidence>
<keyword evidence="5 6" id="KW-0949">S-adenosyl-L-methionine</keyword>
<dbReference type="GO" id="GO:0032259">
    <property type="term" value="P:methylation"/>
    <property type="evidence" value="ECO:0007669"/>
    <property type="project" value="UniProtKB-KW"/>
</dbReference>
<dbReference type="InterPro" id="IPR029063">
    <property type="entry name" value="SAM-dependent_MTases_sf"/>
</dbReference>
<comment type="subcellular location">
    <subcellularLocation>
        <location evidence="6">Cytoplasm</location>
    </subcellularLocation>
</comment>
<keyword evidence="2 6" id="KW-0963">Cytoplasm</keyword>
<keyword evidence="7" id="KW-0689">Ribosomal protein</keyword>
<evidence type="ECO:0000313" key="8">
    <source>
        <dbReference type="Proteomes" id="UP000007093"/>
    </source>
</evidence>
<evidence type="ECO:0000256" key="2">
    <source>
        <dbReference type="ARBA" id="ARBA00022490"/>
    </source>
</evidence>
<comment type="catalytic activity">
    <reaction evidence="6">
        <text>L-lysyl-[protein] + 3 S-adenosyl-L-methionine = N(6),N(6),N(6)-trimethyl-L-lysyl-[protein] + 3 S-adenosyl-L-homocysteine + 3 H(+)</text>
        <dbReference type="Rhea" id="RHEA:54192"/>
        <dbReference type="Rhea" id="RHEA-COMP:9752"/>
        <dbReference type="Rhea" id="RHEA-COMP:13826"/>
        <dbReference type="ChEBI" id="CHEBI:15378"/>
        <dbReference type="ChEBI" id="CHEBI:29969"/>
        <dbReference type="ChEBI" id="CHEBI:57856"/>
        <dbReference type="ChEBI" id="CHEBI:59789"/>
        <dbReference type="ChEBI" id="CHEBI:61961"/>
    </reaction>
</comment>
<gene>
    <name evidence="6" type="primary">prmA</name>
    <name evidence="7" type="ordered locus">Acin_1648</name>
</gene>
<dbReference type="InterPro" id="IPR004498">
    <property type="entry name" value="Ribosomal_PrmA_MeTrfase"/>
</dbReference>
<dbReference type="FunCoup" id="G4Q356">
    <property type="interactions" value="274"/>
</dbReference>
<dbReference type="InParanoid" id="G4Q356"/>
<protein>
    <recommendedName>
        <fullName evidence="6">Ribosomal protein L11 methyltransferase</fullName>
        <shortName evidence="6">L11 Mtase</shortName>
        <ecNumber evidence="6">2.1.1.-</ecNumber>
    </recommendedName>
</protein>
<dbReference type="Gene3D" id="3.40.50.150">
    <property type="entry name" value="Vaccinia Virus protein VP39"/>
    <property type="match status" value="1"/>
</dbReference>
<proteinExistence type="inferred from homology"/>
<dbReference type="KEGG" id="ain:Acin_1648"/>
<feature type="binding site" evidence="6">
    <location>
        <position position="186"/>
    </location>
    <ligand>
        <name>S-adenosyl-L-methionine</name>
        <dbReference type="ChEBI" id="CHEBI:59789"/>
    </ligand>
</feature>
<organism evidence="7 8">
    <name type="scientific">Acidaminococcus intestini (strain RyC-MR95)</name>
    <dbReference type="NCBI Taxonomy" id="568816"/>
    <lineage>
        <taxon>Bacteria</taxon>
        <taxon>Bacillati</taxon>
        <taxon>Bacillota</taxon>
        <taxon>Negativicutes</taxon>
        <taxon>Acidaminococcales</taxon>
        <taxon>Acidaminococcaceae</taxon>
        <taxon>Acidaminococcus</taxon>
    </lineage>
</organism>
<dbReference type="PANTHER" id="PTHR43648">
    <property type="entry name" value="ELECTRON TRANSFER FLAVOPROTEIN BETA SUBUNIT LYSINE METHYLTRANSFERASE"/>
    <property type="match status" value="1"/>
</dbReference>
<evidence type="ECO:0000313" key="7">
    <source>
        <dbReference type="EMBL" id="AEQ22862.1"/>
    </source>
</evidence>
<feature type="binding site" evidence="6">
    <location>
        <position position="208"/>
    </location>
    <ligand>
        <name>S-adenosyl-L-methionine</name>
        <dbReference type="ChEBI" id="CHEBI:59789"/>
    </ligand>
</feature>
<comment type="function">
    <text evidence="6">Methylates ribosomal protein L11.</text>
</comment>
<dbReference type="HAMAP" id="MF_00735">
    <property type="entry name" value="Methyltr_PrmA"/>
    <property type="match status" value="1"/>
</dbReference>
<dbReference type="AlphaFoldDB" id="G4Q356"/>
<dbReference type="NCBIfam" id="TIGR00406">
    <property type="entry name" value="prmA"/>
    <property type="match status" value="1"/>
</dbReference>
<evidence type="ECO:0000256" key="3">
    <source>
        <dbReference type="ARBA" id="ARBA00022603"/>
    </source>
</evidence>
<dbReference type="EC" id="2.1.1.-" evidence="6"/>
<accession>G4Q356</accession>
<keyword evidence="4 6" id="KW-0808">Transferase</keyword>
<dbReference type="PIRSF" id="PIRSF000401">
    <property type="entry name" value="RPL11_MTase"/>
    <property type="match status" value="1"/>
</dbReference>
<evidence type="ECO:0000256" key="4">
    <source>
        <dbReference type="ARBA" id="ARBA00022679"/>
    </source>
</evidence>
<dbReference type="EMBL" id="CP003058">
    <property type="protein sequence ID" value="AEQ22862.1"/>
    <property type="molecule type" value="Genomic_DNA"/>
</dbReference>
<reference evidence="7 8" key="1">
    <citation type="journal article" date="2011" name="J. Bacteriol.">
        <title>Complete genome sequence of Acidaminococcus intestini RYC-MR95, a Gram-negative bacterium from the phylum Firmicutes.</title>
        <authorList>
            <person name="D'Auria G."/>
            <person name="Galan J.C."/>
            <person name="Rodriguez-Alcayna M."/>
            <person name="Moya A."/>
            <person name="Baquero F."/>
            <person name="Latorre A."/>
        </authorList>
    </citation>
    <scope>NUCLEOTIDE SEQUENCE [LARGE SCALE GENOMIC DNA]</scope>
    <source>
        <strain evidence="7 8">RyC-MR95</strain>
    </source>
</reference>
<dbReference type="GO" id="GO:0005840">
    <property type="term" value="C:ribosome"/>
    <property type="evidence" value="ECO:0007669"/>
    <property type="project" value="UniProtKB-KW"/>
</dbReference>
<keyword evidence="7" id="KW-0687">Ribonucleoprotein</keyword>
<evidence type="ECO:0000256" key="5">
    <source>
        <dbReference type="ARBA" id="ARBA00022691"/>
    </source>
</evidence>
<keyword evidence="3 6" id="KW-0489">Methyltransferase</keyword>
<keyword evidence="8" id="KW-1185">Reference proteome</keyword>
<sequence>MKQMDTWQQVSISVTREAVEATANLFCEAGARNGVEIDDPLLLKELKEHTTWELCDLPMPEETEIVTVSAYYPEDEELSGRLSTIKEGLSEIEKRIGSFQVGQLRFRKVSEKDWANEWKQYFHTTKIGSQIVIKPDWESYTPTAEEKVIELDPGMAFGTGTHATTRMCIERLEELVTPNIDVYDVGTGSGILAMTAALMGARSIHAIDIDGKAVEVAKENIAKNHLSNRITVKKGNLLDDADEKADLIVANIIADIIITLLPDAFKKLRQGGLFLASGVIKERLCDVEKAARQHGFTVLDVKNRAGWTAITMRKDA</sequence>
<dbReference type="STRING" id="568816.Acin_1648"/>
<dbReference type="HOGENOM" id="CLU_049382_0_1_9"/>
<dbReference type="PANTHER" id="PTHR43648:SF1">
    <property type="entry name" value="ELECTRON TRANSFER FLAVOPROTEIN BETA SUBUNIT LYSINE METHYLTRANSFERASE"/>
    <property type="match status" value="1"/>
</dbReference>
<dbReference type="InterPro" id="IPR050078">
    <property type="entry name" value="Ribosomal_L11_MeTrfase_PrmA"/>
</dbReference>
<dbReference type="GO" id="GO:0005737">
    <property type="term" value="C:cytoplasm"/>
    <property type="evidence" value="ECO:0007669"/>
    <property type="project" value="UniProtKB-SubCell"/>
</dbReference>
<dbReference type="CDD" id="cd02440">
    <property type="entry name" value="AdoMet_MTases"/>
    <property type="match status" value="1"/>
</dbReference>
<feature type="binding site" evidence="6">
    <location>
        <position position="251"/>
    </location>
    <ligand>
        <name>S-adenosyl-L-methionine</name>
        <dbReference type="ChEBI" id="CHEBI:59789"/>
    </ligand>
</feature>
<evidence type="ECO:0000256" key="6">
    <source>
        <dbReference type="HAMAP-Rule" id="MF_00735"/>
    </source>
</evidence>
<dbReference type="Proteomes" id="UP000007093">
    <property type="component" value="Chromosome"/>
</dbReference>